<keyword evidence="3 6" id="KW-1133">Transmembrane helix</keyword>
<feature type="transmembrane region" description="Helical" evidence="6">
    <location>
        <begin position="156"/>
        <end position="176"/>
    </location>
</feature>
<dbReference type="InterPro" id="IPR036259">
    <property type="entry name" value="MFS_trans_sf"/>
</dbReference>
<dbReference type="PANTHER" id="PTHR33361:SF2">
    <property type="entry name" value="DUF885 DOMAIN-CONTAINING PROTEIN"/>
    <property type="match status" value="1"/>
</dbReference>
<dbReference type="InterPro" id="IPR010281">
    <property type="entry name" value="DUF885"/>
</dbReference>
<comment type="subcellular location">
    <subcellularLocation>
        <location evidence="1">Membrane</location>
        <topology evidence="1">Multi-pass membrane protein</topology>
    </subcellularLocation>
</comment>
<feature type="transmembrane region" description="Helical" evidence="6">
    <location>
        <begin position="701"/>
        <end position="722"/>
    </location>
</feature>
<evidence type="ECO:0000256" key="1">
    <source>
        <dbReference type="ARBA" id="ARBA00004141"/>
    </source>
</evidence>
<keyword evidence="2 6" id="KW-0812">Transmembrane</keyword>
<comment type="caution">
    <text evidence="7">The sequence shown here is derived from an EMBL/GenBank/DDBJ whole genome shotgun (WGS) entry which is preliminary data.</text>
</comment>
<feature type="transmembrane region" description="Helical" evidence="6">
    <location>
        <begin position="96"/>
        <end position="115"/>
    </location>
</feature>
<evidence type="ECO:0000256" key="2">
    <source>
        <dbReference type="ARBA" id="ARBA00022692"/>
    </source>
</evidence>
<sequence length="1538" mass="173911">ATVSCWKFEVISSAMTALRDRTESNIKYEPATEEDEEKTGNCCSNTKHWFQKFPKATWPILLTEFGERFSYYGIKTVLVLYLTKDLMFNKPEGKSIYHAFSMTSYFTGVIGAMVADSWLGKYKTIAYTLFLYSVSEILLTLTSVDSIGQRNPIGPLISLFAMAIACGNIKPCLAAFGGDQFRKDQEHLLELFFAMFYASVNVGAVLCMWFIPMVRTDIQCFGRDCYPAVFGINTVLIIMATLSMVGGKRWYTLKDPAGNVMIRVFKIIWHALSNKVTGSGPAQCNHWLDNATDDYEQKEINDIKLLLRVLKMYIPLPVFWALFHQQGSSWTLQAEQMDGDLGGFTLRSDQIQALNPILVLILIPLYDGVIYPIFERCQMPLSALKKMTGGLILAAISFVICAFVQIQIQTIGQGPALPAVSHTKLEFINGAPCPVSIDRQSFFMVDLKYGERSSIFVGQSGLVNFTITVNSDKCKALEKRVSLQLEEESVFSAVVGIENNEIILNKFGMKLPDIDINKAETRVRVIYSRGDKLPERVDVELKSVIDKVEPTVIKNVGFDNSSYTLIATGEYYLNTIMEAENGTKYQAMEQNKKIKFGNFGGYTVVIHPPENDPNSTKFETSMYEDAPGTAVSRLLQVPQYVVLTAAEVMFSVTGLGFAYSQAPSSMKSVLQSFWLLTVAFGDLIVVILASVMPALGVEKEMFLYGGLMGVIAIIFGIMSYFYKYVTPEELGEVDKDEEKKNLEVNGIPLEDRSDNTKMRLSYDAYRTTLILATAITLVGIACLITGVVLLVKRNNSVNCETTEGSEKEKSRDKKVERCAFSVEAKRCGLDVFLQKVFDTTYELHPFLISIKPKVSAEEVKMKYKAYDPSPSNLKHVTDKAKSLLEELTRKEINEKKLNLRERKALAQLRHFLKHVFGTPFDGNYYFGDFLLGPNVFCWQHICSVGSSLQQSLGFFKPADASGLEVLIEKLAEVDKTFKTYTDNLKYGVKAGMVRSEEECVAGLDAIKRHFFSISVDGPEGVFNESFMQHILRPDFLVMLEHNTEQMDKWKTKHQGKTPSQSLRESILDHVGWPIYTFLRYLEEDHIQYCVPSSVSSGLSSLPVSYVYVNGSANISQTTTKVLPFGEPLNGSTAYMELLSFFTTTNSTPDEVYNLGYDMLRKLYPEALEVAHELTGPNNTDVTAKDEFMKLLNDSNMFFNKKSFPQNESDKNAFKLCSSVEKAEKFCPKRWRAIQEWFKETREVMSMLDPKTSQMFYFTGEKNTAPNCPVELMPNFNPSAGVPSYLGSDKACSRTAIYKIPFFLEWLGPRYMQWSVNAHEARPGHHTQVQGLTEHFQDTCGGVIGWLSSVTFYTAFIEGWALYAENPLIAYDTDTYKDEPLYKYGMLKSQLWRALRLIVDTGLHYKGMTREKSLRLFQKYLWDNSDVAIKEVTRYQSVPGQATSYMIGQLHIMKLREYAKKKLGKEFNLKDFHFQVLFQGSAPLSFLQQSIEEYVDCTLNKNKEGCDEVLDPLFKDSQDSVGKNDEIDTIDSTQRELYF</sequence>
<feature type="transmembrane region" description="Helical" evidence="6">
    <location>
        <begin position="768"/>
        <end position="791"/>
    </location>
</feature>
<feature type="transmembrane region" description="Helical" evidence="6">
    <location>
        <begin position="188"/>
        <end position="211"/>
    </location>
</feature>
<organism evidence="7 8">
    <name type="scientific">Porites lobata</name>
    <dbReference type="NCBI Taxonomy" id="104759"/>
    <lineage>
        <taxon>Eukaryota</taxon>
        <taxon>Metazoa</taxon>
        <taxon>Cnidaria</taxon>
        <taxon>Anthozoa</taxon>
        <taxon>Hexacorallia</taxon>
        <taxon>Scleractinia</taxon>
        <taxon>Fungiina</taxon>
        <taxon>Poritidae</taxon>
        <taxon>Porites</taxon>
    </lineage>
</organism>
<protein>
    <recommendedName>
        <fullName evidence="9">Solute carrier family 15 member 2</fullName>
    </recommendedName>
</protein>
<feature type="transmembrane region" description="Helical" evidence="6">
    <location>
        <begin position="672"/>
        <end position="695"/>
    </location>
</feature>
<evidence type="ECO:0000313" key="7">
    <source>
        <dbReference type="EMBL" id="CAH3109702.1"/>
    </source>
</evidence>
<dbReference type="EMBL" id="CALNXK010000022">
    <property type="protein sequence ID" value="CAH3109702.1"/>
    <property type="molecule type" value="Genomic_DNA"/>
</dbReference>
<feature type="transmembrane region" description="Helical" evidence="6">
    <location>
        <begin position="386"/>
        <end position="406"/>
    </location>
</feature>
<keyword evidence="5" id="KW-0175">Coiled coil</keyword>
<dbReference type="InterPro" id="IPR000109">
    <property type="entry name" value="POT_fam"/>
</dbReference>
<feature type="transmembrane region" description="Helical" evidence="6">
    <location>
        <begin position="353"/>
        <end position="374"/>
    </location>
</feature>
<evidence type="ECO:0000313" key="8">
    <source>
        <dbReference type="Proteomes" id="UP001159405"/>
    </source>
</evidence>
<dbReference type="PANTHER" id="PTHR33361">
    <property type="entry name" value="GLR0591 PROTEIN"/>
    <property type="match status" value="1"/>
</dbReference>
<feature type="transmembrane region" description="Helical" evidence="6">
    <location>
        <begin position="226"/>
        <end position="245"/>
    </location>
</feature>
<dbReference type="SUPFAM" id="SSF103473">
    <property type="entry name" value="MFS general substrate transporter"/>
    <property type="match status" value="1"/>
</dbReference>
<feature type="coiled-coil region" evidence="5">
    <location>
        <begin position="873"/>
        <end position="909"/>
    </location>
</feature>
<dbReference type="CDD" id="cd17347">
    <property type="entry name" value="MFS_SLC15A1_2_like"/>
    <property type="match status" value="1"/>
</dbReference>
<feature type="non-terminal residue" evidence="7">
    <location>
        <position position="1"/>
    </location>
</feature>
<evidence type="ECO:0000256" key="4">
    <source>
        <dbReference type="ARBA" id="ARBA00023136"/>
    </source>
</evidence>
<name>A0ABN8NIW9_9CNID</name>
<keyword evidence="4 6" id="KW-0472">Membrane</keyword>
<evidence type="ECO:0000256" key="3">
    <source>
        <dbReference type="ARBA" id="ARBA00022989"/>
    </source>
</evidence>
<accession>A0ABN8NIW9</accession>
<keyword evidence="8" id="KW-1185">Reference proteome</keyword>
<dbReference type="Gene3D" id="1.20.1250.20">
    <property type="entry name" value="MFS general substrate transporter like domains"/>
    <property type="match status" value="2"/>
</dbReference>
<proteinExistence type="predicted"/>
<feature type="transmembrane region" description="Helical" evidence="6">
    <location>
        <begin position="127"/>
        <end position="144"/>
    </location>
</feature>
<dbReference type="Pfam" id="PF05960">
    <property type="entry name" value="DUF885"/>
    <property type="match status" value="1"/>
</dbReference>
<dbReference type="Proteomes" id="UP001159405">
    <property type="component" value="Unassembled WGS sequence"/>
</dbReference>
<evidence type="ECO:0000256" key="6">
    <source>
        <dbReference type="SAM" id="Phobius"/>
    </source>
</evidence>
<gene>
    <name evidence="7" type="ORF">PLOB_00018807</name>
</gene>
<dbReference type="Pfam" id="PF00854">
    <property type="entry name" value="PTR2"/>
    <property type="match status" value="2"/>
</dbReference>
<reference evidence="7 8" key="1">
    <citation type="submission" date="2022-05" db="EMBL/GenBank/DDBJ databases">
        <authorList>
            <consortium name="Genoscope - CEA"/>
            <person name="William W."/>
        </authorList>
    </citation>
    <scope>NUCLEOTIDE SEQUENCE [LARGE SCALE GENOMIC DNA]</scope>
</reference>
<feature type="transmembrane region" description="Helical" evidence="6">
    <location>
        <begin position="640"/>
        <end position="660"/>
    </location>
</feature>
<evidence type="ECO:0008006" key="9">
    <source>
        <dbReference type="Google" id="ProtNLM"/>
    </source>
</evidence>
<evidence type="ECO:0000256" key="5">
    <source>
        <dbReference type="SAM" id="Coils"/>
    </source>
</evidence>